<evidence type="ECO:0000256" key="1">
    <source>
        <dbReference type="SAM" id="MobiDB-lite"/>
    </source>
</evidence>
<dbReference type="VEuPathDB" id="FungiDB:PNEG_00893"/>
<dbReference type="AlphaFoldDB" id="M7PJX1"/>
<feature type="region of interest" description="Disordered" evidence="1">
    <location>
        <begin position="433"/>
        <end position="454"/>
    </location>
</feature>
<gene>
    <name evidence="3" type="ORF">PNEG_00893</name>
</gene>
<dbReference type="Pfam" id="PF00249">
    <property type="entry name" value="Myb_DNA-binding"/>
    <property type="match status" value="1"/>
</dbReference>
<dbReference type="PANTHER" id="PTHR47807">
    <property type="entry name" value="PROTEIN TBF1"/>
    <property type="match status" value="1"/>
</dbReference>
<dbReference type="SUPFAM" id="SSF46689">
    <property type="entry name" value="Homeodomain-like"/>
    <property type="match status" value="1"/>
</dbReference>
<comment type="caution">
    <text evidence="3">The sequence shown here is derived from an EMBL/GenBank/DDBJ whole genome shotgun (WGS) entry which is preliminary data.</text>
</comment>
<dbReference type="PROSITE" id="PS51294">
    <property type="entry name" value="HTH_MYB"/>
    <property type="match status" value="1"/>
</dbReference>
<dbReference type="CDD" id="cd11660">
    <property type="entry name" value="SANT_TRF"/>
    <property type="match status" value="1"/>
</dbReference>
<dbReference type="InterPro" id="IPR001005">
    <property type="entry name" value="SANT/Myb"/>
</dbReference>
<feature type="region of interest" description="Disordered" evidence="1">
    <location>
        <begin position="539"/>
        <end position="562"/>
    </location>
</feature>
<dbReference type="Proteomes" id="UP000011958">
    <property type="component" value="Unassembled WGS sequence"/>
</dbReference>
<dbReference type="SMART" id="SM00717">
    <property type="entry name" value="SANT"/>
    <property type="match status" value="1"/>
</dbReference>
<dbReference type="InterPro" id="IPR052833">
    <property type="entry name" value="Telomeric_DNA-bd_trans-reg"/>
</dbReference>
<dbReference type="GO" id="GO:0010833">
    <property type="term" value="P:telomere maintenance via telomere lengthening"/>
    <property type="evidence" value="ECO:0007669"/>
    <property type="project" value="TreeGrafter"/>
</dbReference>
<dbReference type="PANTHER" id="PTHR47807:SF1">
    <property type="entry name" value="PROTEIN TBF1"/>
    <property type="match status" value="1"/>
</dbReference>
<dbReference type="OrthoDB" id="3366990at2759"/>
<evidence type="ECO:0000313" key="4">
    <source>
        <dbReference type="Proteomes" id="UP000011958"/>
    </source>
</evidence>
<keyword evidence="4" id="KW-1185">Reference proteome</keyword>
<proteinExistence type="predicted"/>
<evidence type="ECO:0000313" key="3">
    <source>
        <dbReference type="EMBL" id="EMR10744.1"/>
    </source>
</evidence>
<feature type="compositionally biased region" description="Basic and acidic residues" evidence="1">
    <location>
        <begin position="435"/>
        <end position="446"/>
    </location>
</feature>
<organism evidence="3 4">
    <name type="scientific">Pneumocystis murina (strain B123)</name>
    <name type="common">Mouse pneumocystis pneumonia agent</name>
    <name type="synonym">Pneumocystis carinii f. sp. muris</name>
    <dbReference type="NCBI Taxonomy" id="1069680"/>
    <lineage>
        <taxon>Eukaryota</taxon>
        <taxon>Fungi</taxon>
        <taxon>Dikarya</taxon>
        <taxon>Ascomycota</taxon>
        <taxon>Taphrinomycotina</taxon>
        <taxon>Pneumocystomycetes</taxon>
        <taxon>Pneumocystaceae</taxon>
        <taxon>Pneumocystis</taxon>
    </lineage>
</organism>
<sequence>MSEKDPQELLETLSKHELEDQLKEQLEHQLKVFHEEEIISNDSSYEESVLKDFSDLEIPNSDNILFNEYLPTLSPFTATTEIGTKNVENDVGNTSDYVNTLEERNNIGKGDKINEIEDIDILREMLPDLQYHSERIIQLLIPKTSFIAHVKQATTKGTKIYKKKEFLLQTLKLIALEYTKSSYIDISPFSHYLPNNEIYILFLANAALLLSELYGSFSIPPTLEDLKKRHNSLCEIDHWFPFIFNITFWQAYMQIIELRTQLFIYAIWLNRVSDDDIGSIQFKEDNELKRCFMDENGRFKRWEEGGKEYNDACAQRIKKIQNIRRLPTSLETLIQTFPWYHFIKLMIEFIQRNILNISNKSEIADKSNTQAYQNKKTSNIIPLNQSFSMDFQKNNFISPLEQNKEYSFNSENEGEISASDIKHLSQIVLDIDNNDNTKKTQKSDNKNKKHKKSFFDKQSDYRKIIWDSQNENSESIDNSLIHNILDKPATSIKENISYNEKKRKYDEQNESNSVEHENLSNTTYSKNILRTDTILSNTLSNSSSHSELSNLPPSSPPVIPSASAQAAMELYKKSLTIQRLGSTLSTDENNLEPFDDTKHIKEKSNTDQYKEYIAVKQHLRINRFRKKEYKPQHRVPWSETETNCLIKAIQEYGSQWSFILSLYGPNGTLSQDLAERGQVQLKDKARNIKEEYIRARWKLPPGFETVTCKYD</sequence>
<evidence type="ECO:0000259" key="2">
    <source>
        <dbReference type="PROSITE" id="PS51294"/>
    </source>
</evidence>
<protein>
    <recommendedName>
        <fullName evidence="2">HTH myb-type domain-containing protein</fullName>
    </recommendedName>
</protein>
<dbReference type="HOGENOM" id="CLU_388362_0_0_1"/>
<dbReference type="OMA" id="VEKRCIN"/>
<reference evidence="4" key="1">
    <citation type="journal article" date="2016" name="Nat. Commun.">
        <title>Genome analysis of three Pneumocystis species reveals adaptation mechanisms to life exclusively in mammalian hosts.</title>
        <authorList>
            <person name="Ma L."/>
            <person name="Chen Z."/>
            <person name="Huang D.W."/>
            <person name="Kutty G."/>
            <person name="Ishihara M."/>
            <person name="Wang H."/>
            <person name="Abouelleil A."/>
            <person name="Bishop L."/>
            <person name="Davey E."/>
            <person name="Deng R."/>
            <person name="Deng X."/>
            <person name="Fan L."/>
            <person name="Fantoni G."/>
            <person name="Fitzgerald M."/>
            <person name="Gogineni E."/>
            <person name="Goldberg J.M."/>
            <person name="Handley G."/>
            <person name="Hu X."/>
            <person name="Huber C."/>
            <person name="Jiao X."/>
            <person name="Jones K."/>
            <person name="Levin J.Z."/>
            <person name="Liu Y."/>
            <person name="Macdonald P."/>
            <person name="Melnikov A."/>
            <person name="Raley C."/>
            <person name="Sassi M."/>
            <person name="Sherman B.T."/>
            <person name="Song X."/>
            <person name="Sykes S."/>
            <person name="Tran B."/>
            <person name="Walsh L."/>
            <person name="Xia Y."/>
            <person name="Yang J."/>
            <person name="Young S."/>
            <person name="Zeng Q."/>
            <person name="Zheng X."/>
            <person name="Stephens R."/>
            <person name="Nusbaum C."/>
            <person name="Birren B.W."/>
            <person name="Azadi P."/>
            <person name="Lempicki R.A."/>
            <person name="Cuomo C.A."/>
            <person name="Kovacs J.A."/>
        </authorList>
    </citation>
    <scope>NUCLEOTIDE SEQUENCE [LARGE SCALE GENOMIC DNA]</scope>
    <source>
        <strain evidence="4">B123</strain>
    </source>
</reference>
<dbReference type="InterPro" id="IPR017930">
    <property type="entry name" value="Myb_dom"/>
</dbReference>
<dbReference type="EMBL" id="AFWA02000003">
    <property type="protein sequence ID" value="EMR10744.1"/>
    <property type="molecule type" value="Genomic_DNA"/>
</dbReference>
<dbReference type="Gene3D" id="1.10.10.60">
    <property type="entry name" value="Homeodomain-like"/>
    <property type="match status" value="1"/>
</dbReference>
<name>M7PJX1_PNEMU</name>
<dbReference type="eggNOG" id="ENOG502QRT9">
    <property type="taxonomic scope" value="Eukaryota"/>
</dbReference>
<dbReference type="GeneID" id="19894591"/>
<dbReference type="GO" id="GO:0003691">
    <property type="term" value="F:double-stranded telomeric DNA binding"/>
    <property type="evidence" value="ECO:0007669"/>
    <property type="project" value="TreeGrafter"/>
</dbReference>
<dbReference type="RefSeq" id="XP_007872804.1">
    <property type="nucleotide sequence ID" value="XM_007874613.1"/>
</dbReference>
<accession>M7PJX1</accession>
<feature type="compositionally biased region" description="Low complexity" evidence="1">
    <location>
        <begin position="539"/>
        <end position="552"/>
    </location>
</feature>
<dbReference type="STRING" id="1069680.M7PJX1"/>
<feature type="domain" description="HTH myb-type" evidence="2">
    <location>
        <begin position="634"/>
        <end position="685"/>
    </location>
</feature>
<dbReference type="InterPro" id="IPR009057">
    <property type="entry name" value="Homeodomain-like_sf"/>
</dbReference>